<reference evidence="3 4" key="1">
    <citation type="submission" date="2023-03" db="EMBL/GenBank/DDBJ databases">
        <title>High recombination rates correlate with genetic variation in Cardiocondyla obscurior ants.</title>
        <authorList>
            <person name="Errbii M."/>
        </authorList>
    </citation>
    <scope>NUCLEOTIDE SEQUENCE [LARGE SCALE GENOMIC DNA]</scope>
    <source>
        <strain evidence="3">Alpha-2009</strain>
        <tissue evidence="3">Whole body</tissue>
    </source>
</reference>
<organism evidence="3 4">
    <name type="scientific">Cardiocondyla obscurior</name>
    <dbReference type="NCBI Taxonomy" id="286306"/>
    <lineage>
        <taxon>Eukaryota</taxon>
        <taxon>Metazoa</taxon>
        <taxon>Ecdysozoa</taxon>
        <taxon>Arthropoda</taxon>
        <taxon>Hexapoda</taxon>
        <taxon>Insecta</taxon>
        <taxon>Pterygota</taxon>
        <taxon>Neoptera</taxon>
        <taxon>Endopterygota</taxon>
        <taxon>Hymenoptera</taxon>
        <taxon>Apocrita</taxon>
        <taxon>Aculeata</taxon>
        <taxon>Formicoidea</taxon>
        <taxon>Formicidae</taxon>
        <taxon>Myrmicinae</taxon>
        <taxon>Cardiocondyla</taxon>
    </lineage>
</organism>
<gene>
    <name evidence="3" type="ORF">PUN28_009932</name>
</gene>
<accession>A0AAW2FMH0</accession>
<dbReference type="AlphaFoldDB" id="A0AAW2FMH0"/>
<feature type="compositionally biased region" description="Basic and acidic residues" evidence="1">
    <location>
        <begin position="75"/>
        <end position="141"/>
    </location>
</feature>
<feature type="region of interest" description="Disordered" evidence="1">
    <location>
        <begin position="73"/>
        <end position="141"/>
    </location>
</feature>
<keyword evidence="2" id="KW-0812">Transmembrane</keyword>
<comment type="caution">
    <text evidence="3">The sequence shown here is derived from an EMBL/GenBank/DDBJ whole genome shotgun (WGS) entry which is preliminary data.</text>
</comment>
<keyword evidence="2" id="KW-1133">Transmembrane helix</keyword>
<protein>
    <submittedName>
        <fullName evidence="3">Uncharacterized protein</fullName>
    </submittedName>
</protein>
<evidence type="ECO:0000313" key="3">
    <source>
        <dbReference type="EMBL" id="KAL0116628.1"/>
    </source>
</evidence>
<evidence type="ECO:0000256" key="2">
    <source>
        <dbReference type="SAM" id="Phobius"/>
    </source>
</evidence>
<feature type="transmembrane region" description="Helical" evidence="2">
    <location>
        <begin position="287"/>
        <end position="308"/>
    </location>
</feature>
<name>A0AAW2FMH0_9HYME</name>
<evidence type="ECO:0000313" key="4">
    <source>
        <dbReference type="Proteomes" id="UP001430953"/>
    </source>
</evidence>
<keyword evidence="4" id="KW-1185">Reference proteome</keyword>
<feature type="region of interest" description="Disordered" evidence="1">
    <location>
        <begin position="1"/>
        <end position="25"/>
    </location>
</feature>
<sequence>MPDFSEFKDPWEGYSPQTDNASNDKSENCYCGIKYEETADVHQSDHSSATPFAHNQQFYHEQQHSSHIPIQTYDQHQEHTSYSEENRNQEHSVQHTDHHHWQQHSEQRHYVEQHTEQWTDQKHNHEQRHHNEQQHHNEHRQYDEHHQQFYHDYHRNNENNHHQHQSAQEFQSAEIRHESHAYHASDINQTSHQNAGHLNHIISHNESHAQNRNQDVQDTSAPHCWRCNEKNSEQAVEAANKQTDTQRIDFPSPSPAPCTDLHNVAMRSDPNVTEHLDNANVSNCSHIIFFFIFFLNLSRIYLSLYVSVHISKSIYLLYFVKTILRMHYDNYN</sequence>
<proteinExistence type="predicted"/>
<keyword evidence="2" id="KW-0472">Membrane</keyword>
<evidence type="ECO:0000256" key="1">
    <source>
        <dbReference type="SAM" id="MobiDB-lite"/>
    </source>
</evidence>
<dbReference type="Proteomes" id="UP001430953">
    <property type="component" value="Unassembled WGS sequence"/>
</dbReference>
<feature type="compositionally biased region" description="Basic and acidic residues" evidence="1">
    <location>
        <begin position="1"/>
        <end position="11"/>
    </location>
</feature>
<dbReference type="EMBL" id="JADYXP020000009">
    <property type="protein sequence ID" value="KAL0116628.1"/>
    <property type="molecule type" value="Genomic_DNA"/>
</dbReference>